<keyword evidence="7" id="KW-0201">Cytochrome c-type biogenesis</keyword>
<dbReference type="InterPro" id="IPR051790">
    <property type="entry name" value="Cytochrome_c-biogenesis_DsbD"/>
</dbReference>
<proteinExistence type="inferred from homology"/>
<dbReference type="GO" id="GO:0009507">
    <property type="term" value="C:chloroplast"/>
    <property type="evidence" value="ECO:0007669"/>
    <property type="project" value="UniProtKB-SubCell"/>
</dbReference>
<dbReference type="Pfam" id="PF02683">
    <property type="entry name" value="DsbD_TM"/>
    <property type="match status" value="1"/>
</dbReference>
<evidence type="ECO:0000256" key="7">
    <source>
        <dbReference type="ARBA" id="ARBA00022748"/>
    </source>
</evidence>
<dbReference type="InterPro" id="IPR003834">
    <property type="entry name" value="Cyt_c_assmbl_TM_dom"/>
</dbReference>
<reference evidence="12" key="2">
    <citation type="submission" date="2019-04" db="EMBL/GenBank/DDBJ databases">
        <authorList>
            <person name="Pasella M."/>
        </authorList>
    </citation>
    <scope>NUCLEOTIDE SEQUENCE</scope>
    <source>
        <strain evidence="12">PD2926</strain>
    </source>
</reference>
<evidence type="ECO:0000256" key="1">
    <source>
        <dbReference type="ARBA" id="ARBA00004141"/>
    </source>
</evidence>
<accession>A0A4D6WM54</accession>
<evidence type="ECO:0000256" key="5">
    <source>
        <dbReference type="ARBA" id="ARBA00022640"/>
    </source>
</evidence>
<protein>
    <submittedName>
        <fullName evidence="12">Thiol:disulfide interchange protein</fullName>
    </submittedName>
</protein>
<feature type="domain" description="Cytochrome C biogenesis protein transmembrane" evidence="11">
    <location>
        <begin position="33"/>
        <end position="202"/>
    </location>
</feature>
<geneLocation type="plastid" evidence="12"/>
<feature type="transmembrane region" description="Helical" evidence="10">
    <location>
        <begin position="36"/>
        <end position="62"/>
    </location>
</feature>
<dbReference type="PANTHER" id="PTHR31272:SF6">
    <property type="entry name" value="CYTOCHROME C-TYPE BIOGENESIS CCDA-LIKE CHLOROPLASTIC PROTEIN"/>
    <property type="match status" value="1"/>
</dbReference>
<feature type="transmembrane region" description="Helical" evidence="10">
    <location>
        <begin position="106"/>
        <end position="130"/>
    </location>
</feature>
<evidence type="ECO:0000256" key="9">
    <source>
        <dbReference type="ARBA" id="ARBA00023136"/>
    </source>
</evidence>
<evidence type="ECO:0000259" key="11">
    <source>
        <dbReference type="Pfam" id="PF02683"/>
    </source>
</evidence>
<evidence type="ECO:0000256" key="10">
    <source>
        <dbReference type="SAM" id="Phobius"/>
    </source>
</evidence>
<reference evidence="12" key="1">
    <citation type="journal article" date="2019" name="Mol. Phylogenet. Evol.">
        <title>Morphological evolution and classification of the red algal order Ceramiales inferred using plastid phylogenomics.</title>
        <authorList>
            <person name="Diaz-Tapia P."/>
            <person name="Pasella M.M."/>
            <person name="Verbruggen H."/>
            <person name="Maggs C.A."/>
        </authorList>
    </citation>
    <scope>NUCLEOTIDE SEQUENCE</scope>
    <source>
        <strain evidence="12">PD2926</strain>
    </source>
</reference>
<gene>
    <name evidence="12" type="primary">dsbD</name>
</gene>
<keyword evidence="9 10" id="KW-0472">Membrane</keyword>
<dbReference type="GO" id="GO:0016020">
    <property type="term" value="C:membrane"/>
    <property type="evidence" value="ECO:0007669"/>
    <property type="project" value="UniProtKB-SubCell"/>
</dbReference>
<dbReference type="PANTHER" id="PTHR31272">
    <property type="entry name" value="CYTOCHROME C-TYPE BIOGENESIS PROTEIN HI_1454-RELATED"/>
    <property type="match status" value="1"/>
</dbReference>
<comment type="similarity">
    <text evidence="3">Belongs to the DsbD family.</text>
</comment>
<keyword evidence="5 12" id="KW-0934">Plastid</keyword>
<evidence type="ECO:0000313" key="12">
    <source>
        <dbReference type="EMBL" id="QCI04777.1"/>
    </source>
</evidence>
<name>A0A4D6WM54_9FLOR</name>
<comment type="subcellular location">
    <subcellularLocation>
        <location evidence="1">Membrane</location>
        <topology evidence="1">Multi-pass membrane protein</topology>
    </subcellularLocation>
    <subcellularLocation>
        <location evidence="2">Plastid</location>
        <location evidence="2">Chloroplast</location>
    </subcellularLocation>
</comment>
<evidence type="ECO:0000256" key="6">
    <source>
        <dbReference type="ARBA" id="ARBA00022692"/>
    </source>
</evidence>
<dbReference type="GO" id="GO:0017004">
    <property type="term" value="P:cytochrome complex assembly"/>
    <property type="evidence" value="ECO:0007669"/>
    <property type="project" value="UniProtKB-KW"/>
</dbReference>
<keyword evidence="6 10" id="KW-0812">Transmembrane</keyword>
<dbReference type="EMBL" id="MK814615">
    <property type="protein sequence ID" value="QCI04777.1"/>
    <property type="molecule type" value="Genomic_DNA"/>
</dbReference>
<feature type="transmembrane region" description="Helical" evidence="10">
    <location>
        <begin position="150"/>
        <end position="176"/>
    </location>
</feature>
<evidence type="ECO:0000256" key="8">
    <source>
        <dbReference type="ARBA" id="ARBA00022989"/>
    </source>
</evidence>
<feature type="transmembrane region" description="Helical" evidence="10">
    <location>
        <begin position="74"/>
        <end position="94"/>
    </location>
</feature>
<sequence length="244" mass="27986">MGSLYNDYEIYVYSLQQMLNSILITSISELTVYTALFFFIFGIITSLTPCFISIIPLSLVYISSNKKESFKKNIFILGLLSTMFLIIISINILNYKYLNYFQNIPVLSYMILLVMSLNLLQILEFSTVLISINNMFGSLNKNINSRVYHYLTGAIVGLSTLPCSTAIIFVISFWLSNSINNFLSVIYLFIYILGYFVSIIFIFNFTFSYSGINFLVPFWDWGIPVSGFCVLMLSVLNILEKIFL</sequence>
<feature type="transmembrane region" description="Helical" evidence="10">
    <location>
        <begin position="218"/>
        <end position="239"/>
    </location>
</feature>
<keyword evidence="4" id="KW-0150">Chloroplast</keyword>
<feature type="transmembrane region" description="Helical" evidence="10">
    <location>
        <begin position="182"/>
        <end position="206"/>
    </location>
</feature>
<keyword evidence="8 10" id="KW-1133">Transmembrane helix</keyword>
<organism evidence="12">
    <name type="scientific">Bornetia secundiflora</name>
    <dbReference type="NCBI Taxonomy" id="2575637"/>
    <lineage>
        <taxon>Eukaryota</taxon>
        <taxon>Rhodophyta</taxon>
        <taxon>Florideophyceae</taxon>
        <taxon>Rhodymeniophycidae</taxon>
        <taxon>Ceramiales</taxon>
        <taxon>Wrangeliaceae</taxon>
        <taxon>Bornetia</taxon>
    </lineage>
</organism>
<evidence type="ECO:0000256" key="3">
    <source>
        <dbReference type="ARBA" id="ARBA00006143"/>
    </source>
</evidence>
<evidence type="ECO:0000256" key="2">
    <source>
        <dbReference type="ARBA" id="ARBA00004229"/>
    </source>
</evidence>
<dbReference type="AlphaFoldDB" id="A0A4D6WM54"/>
<evidence type="ECO:0000256" key="4">
    <source>
        <dbReference type="ARBA" id="ARBA00022528"/>
    </source>
</evidence>